<organism evidence="2 3">
    <name type="scientific">Lentzea jiangxiensis</name>
    <dbReference type="NCBI Taxonomy" id="641025"/>
    <lineage>
        <taxon>Bacteria</taxon>
        <taxon>Bacillati</taxon>
        <taxon>Actinomycetota</taxon>
        <taxon>Actinomycetes</taxon>
        <taxon>Pseudonocardiales</taxon>
        <taxon>Pseudonocardiaceae</taxon>
        <taxon>Lentzea</taxon>
    </lineage>
</organism>
<evidence type="ECO:0000313" key="2">
    <source>
        <dbReference type="EMBL" id="SDP86145.1"/>
    </source>
</evidence>
<dbReference type="EMBL" id="FNIX01000017">
    <property type="protein sequence ID" value="SDP86145.1"/>
    <property type="molecule type" value="Genomic_DNA"/>
</dbReference>
<dbReference type="SUPFAM" id="SSF101478">
    <property type="entry name" value="ADP-ribosylglycohydrolase"/>
    <property type="match status" value="1"/>
</dbReference>
<sequence>MTAQDTVPFALWVASRHLDDYRAAITTCVEAGGDIDTTAAIVGGVVTGPPEEWRQAREPLPDWVGRSGREL</sequence>
<keyword evidence="1" id="KW-0479">Metal-binding</keyword>
<dbReference type="InterPro" id="IPR005502">
    <property type="entry name" value="Ribosyl_crysJ1"/>
</dbReference>
<dbReference type="STRING" id="641025.SAMN05421507_11787"/>
<evidence type="ECO:0000313" key="3">
    <source>
        <dbReference type="Proteomes" id="UP000199691"/>
    </source>
</evidence>
<dbReference type="Gene3D" id="1.10.4080.10">
    <property type="entry name" value="ADP-ribosylation/Crystallin J1"/>
    <property type="match status" value="1"/>
</dbReference>
<feature type="binding site" evidence="1">
    <location>
        <position position="36"/>
    </location>
    <ligand>
        <name>Mg(2+)</name>
        <dbReference type="ChEBI" id="CHEBI:18420"/>
        <label>1</label>
    </ligand>
</feature>
<keyword evidence="1" id="KW-0460">Magnesium</keyword>
<dbReference type="GO" id="GO:0046872">
    <property type="term" value="F:metal ion binding"/>
    <property type="evidence" value="ECO:0007669"/>
    <property type="project" value="UniProtKB-KW"/>
</dbReference>
<dbReference type="Proteomes" id="UP000199691">
    <property type="component" value="Unassembled WGS sequence"/>
</dbReference>
<accession>A0A1H0W6W0</accession>
<keyword evidence="2" id="KW-0378">Hydrolase</keyword>
<dbReference type="GO" id="GO:0016787">
    <property type="term" value="F:hydrolase activity"/>
    <property type="evidence" value="ECO:0007669"/>
    <property type="project" value="UniProtKB-KW"/>
</dbReference>
<feature type="binding site" evidence="1">
    <location>
        <position position="34"/>
    </location>
    <ligand>
        <name>Mg(2+)</name>
        <dbReference type="ChEBI" id="CHEBI:18420"/>
        <label>1</label>
    </ligand>
</feature>
<feature type="binding site" evidence="1">
    <location>
        <position position="37"/>
    </location>
    <ligand>
        <name>Mg(2+)</name>
        <dbReference type="ChEBI" id="CHEBI:18420"/>
        <label>1</label>
    </ligand>
</feature>
<comment type="cofactor">
    <cofactor evidence="1">
        <name>Mg(2+)</name>
        <dbReference type="ChEBI" id="CHEBI:18420"/>
    </cofactor>
    <text evidence="1">Binds 2 magnesium ions per subunit.</text>
</comment>
<gene>
    <name evidence="2" type="ORF">SAMN05421507_11787</name>
</gene>
<proteinExistence type="predicted"/>
<reference evidence="3" key="1">
    <citation type="submission" date="2016-10" db="EMBL/GenBank/DDBJ databases">
        <authorList>
            <person name="Varghese N."/>
            <person name="Submissions S."/>
        </authorList>
    </citation>
    <scope>NUCLEOTIDE SEQUENCE [LARGE SCALE GENOMIC DNA]</scope>
    <source>
        <strain evidence="3">CGMCC 4.6609</strain>
    </source>
</reference>
<name>A0A1H0W6W0_9PSEU</name>
<protein>
    <submittedName>
        <fullName evidence="2">ADP-ribosylglycohydrolase</fullName>
    </submittedName>
</protein>
<dbReference type="Pfam" id="PF03747">
    <property type="entry name" value="ADP_ribosyl_GH"/>
    <property type="match status" value="1"/>
</dbReference>
<keyword evidence="3" id="KW-1185">Reference proteome</keyword>
<dbReference type="InterPro" id="IPR036705">
    <property type="entry name" value="Ribosyl_crysJ1_sf"/>
</dbReference>
<dbReference type="AlphaFoldDB" id="A0A1H0W6W0"/>
<evidence type="ECO:0000256" key="1">
    <source>
        <dbReference type="PIRSR" id="PIRSR605502-1"/>
    </source>
</evidence>